<dbReference type="InterPro" id="IPR004358">
    <property type="entry name" value="Sig_transdc_His_kin-like_C"/>
</dbReference>
<dbReference type="InterPro" id="IPR036097">
    <property type="entry name" value="HisK_dim/P_sf"/>
</dbReference>
<dbReference type="Proteomes" id="UP001326110">
    <property type="component" value="Chromosome"/>
</dbReference>
<dbReference type="SMART" id="SM00387">
    <property type="entry name" value="HATPase_c"/>
    <property type="match status" value="1"/>
</dbReference>
<evidence type="ECO:0000313" key="9">
    <source>
        <dbReference type="Proteomes" id="UP001326110"/>
    </source>
</evidence>
<keyword evidence="6" id="KW-0812">Transmembrane</keyword>
<comment type="catalytic activity">
    <reaction evidence="1">
        <text>ATP + protein L-histidine = ADP + protein N-phospho-L-histidine.</text>
        <dbReference type="EC" id="2.7.13.3"/>
    </reaction>
</comment>
<feature type="transmembrane region" description="Helical" evidence="6">
    <location>
        <begin position="47"/>
        <end position="68"/>
    </location>
</feature>
<dbReference type="InterPro" id="IPR050351">
    <property type="entry name" value="BphY/WalK/GraS-like"/>
</dbReference>
<proteinExistence type="predicted"/>
<dbReference type="PANTHER" id="PTHR42878:SF14">
    <property type="entry name" value="OSMOLARITY TWO-COMPONENT SYSTEM PROTEIN SSK1"/>
    <property type="match status" value="1"/>
</dbReference>
<feature type="region of interest" description="Disordered" evidence="5">
    <location>
        <begin position="1"/>
        <end position="32"/>
    </location>
</feature>
<keyword evidence="4 8" id="KW-0418">Kinase</keyword>
<dbReference type="PROSITE" id="PS50109">
    <property type="entry name" value="HIS_KIN"/>
    <property type="match status" value="1"/>
</dbReference>
<protein>
    <recommendedName>
        <fullName evidence="2">histidine kinase</fullName>
        <ecNumber evidence="2">2.7.13.3</ecNumber>
    </recommendedName>
</protein>
<dbReference type="GO" id="GO:0016301">
    <property type="term" value="F:kinase activity"/>
    <property type="evidence" value="ECO:0007669"/>
    <property type="project" value="UniProtKB-KW"/>
</dbReference>
<keyword evidence="6" id="KW-1133">Transmembrane helix</keyword>
<keyword evidence="3" id="KW-0808">Transferase</keyword>
<dbReference type="SUPFAM" id="SSF47384">
    <property type="entry name" value="Homodimeric domain of signal transducing histidine kinase"/>
    <property type="match status" value="1"/>
</dbReference>
<evidence type="ECO:0000256" key="6">
    <source>
        <dbReference type="SAM" id="Phobius"/>
    </source>
</evidence>
<feature type="compositionally biased region" description="Low complexity" evidence="5">
    <location>
        <begin position="1"/>
        <end position="19"/>
    </location>
</feature>
<dbReference type="Gene3D" id="3.30.565.10">
    <property type="entry name" value="Histidine kinase-like ATPase, C-terminal domain"/>
    <property type="match status" value="1"/>
</dbReference>
<evidence type="ECO:0000256" key="2">
    <source>
        <dbReference type="ARBA" id="ARBA00012438"/>
    </source>
</evidence>
<evidence type="ECO:0000256" key="4">
    <source>
        <dbReference type="ARBA" id="ARBA00022777"/>
    </source>
</evidence>
<evidence type="ECO:0000313" key="8">
    <source>
        <dbReference type="EMBL" id="WQH04167.1"/>
    </source>
</evidence>
<gene>
    <name evidence="8" type="ORF">SR858_24475</name>
</gene>
<dbReference type="PRINTS" id="PR00344">
    <property type="entry name" value="BCTRLSENSOR"/>
</dbReference>
<dbReference type="PANTHER" id="PTHR42878">
    <property type="entry name" value="TWO-COMPONENT HISTIDINE KINASE"/>
    <property type="match status" value="1"/>
</dbReference>
<dbReference type="EMBL" id="CP140152">
    <property type="protein sequence ID" value="WQH04167.1"/>
    <property type="molecule type" value="Genomic_DNA"/>
</dbReference>
<feature type="transmembrane region" description="Helical" evidence="6">
    <location>
        <begin position="74"/>
        <end position="94"/>
    </location>
</feature>
<evidence type="ECO:0000256" key="3">
    <source>
        <dbReference type="ARBA" id="ARBA00022679"/>
    </source>
</evidence>
<feature type="domain" description="Histidine kinase" evidence="7">
    <location>
        <begin position="291"/>
        <end position="487"/>
    </location>
</feature>
<reference evidence="8 9" key="1">
    <citation type="submission" date="2023-11" db="EMBL/GenBank/DDBJ databases">
        <title>MicrobeMod: A computational toolkit for identifying prokaryotic methylation and restriction-modification with nanopore sequencing.</title>
        <authorList>
            <person name="Crits-Christoph A."/>
            <person name="Kang S.C."/>
            <person name="Lee H."/>
            <person name="Ostrov N."/>
        </authorList>
    </citation>
    <scope>NUCLEOTIDE SEQUENCE [LARGE SCALE GENOMIC DNA]</scope>
    <source>
        <strain evidence="8 9">ATCC 25935</strain>
    </source>
</reference>
<evidence type="ECO:0000256" key="1">
    <source>
        <dbReference type="ARBA" id="ARBA00000085"/>
    </source>
</evidence>
<dbReference type="InterPro" id="IPR005467">
    <property type="entry name" value="His_kinase_dom"/>
</dbReference>
<accession>A0ABZ0XWN8</accession>
<dbReference type="InterPro" id="IPR003594">
    <property type="entry name" value="HATPase_dom"/>
</dbReference>
<dbReference type="EC" id="2.7.13.3" evidence="2"/>
<sequence>MASVAPPEQSPEPQAQAPAQKPPAPDRHVPAPGARAQRMRLSLLTRWTALIATLVTVGIVIAQGLSYLLPDQPLLVLALCLLCVLPLAIITIRAQLEHMLSLFRALTGTVTSYQDGDFSFSLRWPQNDELSDLVDAHNALGDVLRQQRLALVQRELLLDTMVQNTPVAMLLINSGAGNGTDSAGHSGAVVYANIAARQLLAEGRKLEGQRLDAILAQVSPALSEALARGGDGLFTTTASGSGADGDEEDVYHLARRSFQLNGRRHELLLLRQLTMELRRQEVQTWKKVIRVISHELNNSLAPLTSLAHSGAELVRRGQTERLPHILATIEERTRHLETFILGYARFAKLPTPRLAMQHWAPFLAALGEQILFRVVGSLPSEPCAFDPAQLEQALLNLIKNAHESGSPPDQVALEVRRHYNLLRIDVHDRGPGMSDTVRTNALVPFYSTKRSGTGLGLALAREIIEAHGGRITLSNREGGGLTVTLML</sequence>
<dbReference type="SUPFAM" id="SSF55874">
    <property type="entry name" value="ATPase domain of HSP90 chaperone/DNA topoisomerase II/histidine kinase"/>
    <property type="match status" value="1"/>
</dbReference>
<dbReference type="InterPro" id="IPR036890">
    <property type="entry name" value="HATPase_C_sf"/>
</dbReference>
<evidence type="ECO:0000259" key="7">
    <source>
        <dbReference type="PROSITE" id="PS50109"/>
    </source>
</evidence>
<organism evidence="8 9">
    <name type="scientific">Duganella zoogloeoides</name>
    <dbReference type="NCBI Taxonomy" id="75659"/>
    <lineage>
        <taxon>Bacteria</taxon>
        <taxon>Pseudomonadati</taxon>
        <taxon>Pseudomonadota</taxon>
        <taxon>Betaproteobacteria</taxon>
        <taxon>Burkholderiales</taxon>
        <taxon>Oxalobacteraceae</taxon>
        <taxon>Telluria group</taxon>
        <taxon>Duganella</taxon>
    </lineage>
</organism>
<dbReference type="CDD" id="cd00075">
    <property type="entry name" value="HATPase"/>
    <property type="match status" value="1"/>
</dbReference>
<dbReference type="RefSeq" id="WP_019923515.1">
    <property type="nucleotide sequence ID" value="NZ_CP140152.1"/>
</dbReference>
<name>A0ABZ0XWN8_9BURK</name>
<dbReference type="Pfam" id="PF02518">
    <property type="entry name" value="HATPase_c"/>
    <property type="match status" value="1"/>
</dbReference>
<evidence type="ECO:0000256" key="5">
    <source>
        <dbReference type="SAM" id="MobiDB-lite"/>
    </source>
</evidence>
<keyword evidence="6" id="KW-0472">Membrane</keyword>
<keyword evidence="9" id="KW-1185">Reference proteome</keyword>